<dbReference type="Pfam" id="PF01965">
    <property type="entry name" value="DJ-1_PfpI"/>
    <property type="match status" value="1"/>
</dbReference>
<evidence type="ECO:0000256" key="3">
    <source>
        <dbReference type="ARBA" id="ARBA00038493"/>
    </source>
</evidence>
<dbReference type="GO" id="GO:0008233">
    <property type="term" value="F:peptidase activity"/>
    <property type="evidence" value="ECO:0007669"/>
    <property type="project" value="UniProtKB-KW"/>
</dbReference>
<name>A0A7W9HGK4_9PSEU</name>
<dbReference type="Gene3D" id="3.40.50.880">
    <property type="match status" value="1"/>
</dbReference>
<keyword evidence="1" id="KW-0346">Stress response</keyword>
<accession>A0A7W9HGK4</accession>
<reference evidence="5 6" key="1">
    <citation type="submission" date="2020-08" db="EMBL/GenBank/DDBJ databases">
        <title>Sequencing the genomes of 1000 actinobacteria strains.</title>
        <authorList>
            <person name="Klenk H.-P."/>
        </authorList>
    </citation>
    <scope>NUCLEOTIDE SEQUENCE [LARGE SCALE GENOMIC DNA]</scope>
    <source>
        <strain evidence="5 6">DSM 45486</strain>
    </source>
</reference>
<dbReference type="CDD" id="cd03141">
    <property type="entry name" value="GATase1_Hsp31_like"/>
    <property type="match status" value="1"/>
</dbReference>
<evidence type="ECO:0000313" key="5">
    <source>
        <dbReference type="EMBL" id="MBB5801877.1"/>
    </source>
</evidence>
<keyword evidence="2" id="KW-0456">Lyase</keyword>
<organism evidence="5 6">
    <name type="scientific">Saccharothrix ecbatanensis</name>
    <dbReference type="NCBI Taxonomy" id="1105145"/>
    <lineage>
        <taxon>Bacteria</taxon>
        <taxon>Bacillati</taxon>
        <taxon>Actinomycetota</taxon>
        <taxon>Actinomycetes</taxon>
        <taxon>Pseudonocardiales</taxon>
        <taxon>Pseudonocardiaceae</taxon>
        <taxon>Saccharothrix</taxon>
    </lineage>
</organism>
<dbReference type="InterPro" id="IPR050325">
    <property type="entry name" value="Prot/Nucl_acid_deglycase"/>
</dbReference>
<dbReference type="GO" id="GO:0019172">
    <property type="term" value="F:glyoxalase III activity"/>
    <property type="evidence" value="ECO:0007669"/>
    <property type="project" value="TreeGrafter"/>
</dbReference>
<gene>
    <name evidence="5" type="ORF">F4560_001645</name>
</gene>
<evidence type="ECO:0000259" key="4">
    <source>
        <dbReference type="Pfam" id="PF01965"/>
    </source>
</evidence>
<sequence>MSERKKILIALTSHERLGDTGRSTGFYLPEAAHPWRVFTEAGYEVDLVSVRGGNPPRDGVDPSDAAQTSFLADEVVAAKLAATPTAAQVDAGEYAAILFAGGHGTMWDFPEDSALAGVARDIYEAGGVVSAVCHGPAGLVNVTLSDGVPLVAGKRVAAFTNAEEAAVGLDRVVPFLLQSRLEERGAVHVPADNFAANVVVDERLVTGQNPASATGVAEAVVRELAAITVG</sequence>
<feature type="domain" description="DJ-1/PfpI" evidence="4">
    <location>
        <begin position="30"/>
        <end position="222"/>
    </location>
</feature>
<proteinExistence type="inferred from homology"/>
<keyword evidence="6" id="KW-1185">Reference proteome</keyword>
<dbReference type="InterPro" id="IPR029062">
    <property type="entry name" value="Class_I_gatase-like"/>
</dbReference>
<dbReference type="Proteomes" id="UP000552097">
    <property type="component" value="Unassembled WGS sequence"/>
</dbReference>
<dbReference type="RefSeq" id="WP_184918242.1">
    <property type="nucleotide sequence ID" value="NZ_JACHMO010000001.1"/>
</dbReference>
<keyword evidence="5" id="KW-0378">Hydrolase</keyword>
<comment type="caution">
    <text evidence="5">The sequence shown here is derived from an EMBL/GenBank/DDBJ whole genome shotgun (WGS) entry which is preliminary data.</text>
</comment>
<dbReference type="InterPro" id="IPR002818">
    <property type="entry name" value="DJ-1/PfpI"/>
</dbReference>
<keyword evidence="5" id="KW-0645">Protease</keyword>
<dbReference type="GO" id="GO:0006508">
    <property type="term" value="P:proteolysis"/>
    <property type="evidence" value="ECO:0007669"/>
    <property type="project" value="UniProtKB-KW"/>
</dbReference>
<dbReference type="AlphaFoldDB" id="A0A7W9HGK4"/>
<dbReference type="GO" id="GO:0019243">
    <property type="term" value="P:methylglyoxal catabolic process to D-lactate via S-lactoyl-glutathione"/>
    <property type="evidence" value="ECO:0007669"/>
    <property type="project" value="TreeGrafter"/>
</dbReference>
<dbReference type="GO" id="GO:0005737">
    <property type="term" value="C:cytoplasm"/>
    <property type="evidence" value="ECO:0007669"/>
    <property type="project" value="TreeGrafter"/>
</dbReference>
<evidence type="ECO:0000256" key="1">
    <source>
        <dbReference type="ARBA" id="ARBA00023016"/>
    </source>
</evidence>
<evidence type="ECO:0000313" key="6">
    <source>
        <dbReference type="Proteomes" id="UP000552097"/>
    </source>
</evidence>
<dbReference type="PANTHER" id="PTHR48094">
    <property type="entry name" value="PROTEIN/NUCLEIC ACID DEGLYCASE DJ-1-RELATED"/>
    <property type="match status" value="1"/>
</dbReference>
<comment type="similarity">
    <text evidence="3">Belongs to the peptidase C56 family. HSP31-like subfamily.</text>
</comment>
<dbReference type="EMBL" id="JACHMO010000001">
    <property type="protein sequence ID" value="MBB5801877.1"/>
    <property type="molecule type" value="Genomic_DNA"/>
</dbReference>
<protein>
    <submittedName>
        <fullName evidence="5">Putative intracellular protease/amidase</fullName>
    </submittedName>
</protein>
<dbReference type="PANTHER" id="PTHR48094:SF11">
    <property type="entry name" value="GLUTATHIONE-INDEPENDENT GLYOXALASE HSP31-RELATED"/>
    <property type="match status" value="1"/>
</dbReference>
<dbReference type="SUPFAM" id="SSF52317">
    <property type="entry name" value="Class I glutamine amidotransferase-like"/>
    <property type="match status" value="1"/>
</dbReference>
<evidence type="ECO:0000256" key="2">
    <source>
        <dbReference type="ARBA" id="ARBA00023239"/>
    </source>
</evidence>